<gene>
    <name evidence="1" type="ORF">MINTM018_29800</name>
</gene>
<evidence type="ECO:0000313" key="1">
    <source>
        <dbReference type="EMBL" id="BCP00211.1"/>
    </source>
</evidence>
<dbReference type="Proteomes" id="UP000595205">
    <property type="component" value="Chromosome"/>
</dbReference>
<dbReference type="EMBL" id="AP024255">
    <property type="protein sequence ID" value="BCP00211.1"/>
    <property type="molecule type" value="Genomic_DNA"/>
</dbReference>
<dbReference type="AntiFam" id="ANF00178">
    <property type="entry name" value="Shadow ORF (opposite dhbF)"/>
</dbReference>
<organism evidence="1 2">
    <name type="scientific">Mycobacterium intracellulare</name>
    <dbReference type="NCBI Taxonomy" id="1767"/>
    <lineage>
        <taxon>Bacteria</taxon>
        <taxon>Bacillati</taxon>
        <taxon>Actinomycetota</taxon>
        <taxon>Actinomycetes</taxon>
        <taxon>Mycobacteriales</taxon>
        <taxon>Mycobacteriaceae</taxon>
        <taxon>Mycobacterium</taxon>
        <taxon>Mycobacterium avium complex (MAC)</taxon>
    </lineage>
</organism>
<proteinExistence type="predicted"/>
<reference evidence="1 2" key="1">
    <citation type="submission" date="2020-12" db="EMBL/GenBank/DDBJ databases">
        <title>Genome sequence of clinical Mycobacterium intracellulare strains.</title>
        <authorList>
            <person name="Tateishi Y."/>
            <person name="Matsumoto S."/>
            <person name="Fukushima Y."/>
            <person name="Nakajima C."/>
            <person name="Suzuki Y."/>
        </authorList>
    </citation>
    <scope>NUCLEOTIDE SEQUENCE [LARGE SCALE GENOMIC DNA]</scope>
    <source>
        <strain evidence="1 2">M018</strain>
    </source>
</reference>
<sequence>MQRQDAVAAQFEEGLVDADALHAEHLGVDAGQDLLDRVARGAVLARRVFGRRQSAGVEFAVGRQRERLEDDHRGRHHVARQPLGQCGARLDGVGDAGDVTDQAFVARAVLAGDHHGLVDAVERGERGLDFAEFDAVAADFDLFVGAAEVLQLTVIAPGRQVPGAVHARARPTERAGHES</sequence>
<protein>
    <submittedName>
        <fullName evidence="1">Uncharacterized protein</fullName>
    </submittedName>
</protein>
<dbReference type="AlphaFoldDB" id="A0A7R7MUC8"/>
<evidence type="ECO:0000313" key="2">
    <source>
        <dbReference type="Proteomes" id="UP000595205"/>
    </source>
</evidence>
<name>A0A7R7MUC8_MYCIT</name>
<accession>A0A7R7MUC8</accession>